<feature type="compositionally biased region" description="Low complexity" evidence="2">
    <location>
        <begin position="155"/>
        <end position="173"/>
    </location>
</feature>
<evidence type="ECO:0000256" key="1">
    <source>
        <dbReference type="SAM" id="Coils"/>
    </source>
</evidence>
<dbReference type="PANTHER" id="PTHR38701">
    <property type="entry name" value="CHROMOSOME 8, WHOLE GENOME SHOTGUN SEQUENCE"/>
    <property type="match status" value="1"/>
</dbReference>
<dbReference type="AlphaFoldDB" id="A0A9P7HEE9"/>
<feature type="region of interest" description="Disordered" evidence="2">
    <location>
        <begin position="731"/>
        <end position="795"/>
    </location>
</feature>
<feature type="compositionally biased region" description="Polar residues" evidence="2">
    <location>
        <begin position="86"/>
        <end position="108"/>
    </location>
</feature>
<evidence type="ECO:0000256" key="2">
    <source>
        <dbReference type="SAM" id="MobiDB-lite"/>
    </source>
</evidence>
<feature type="compositionally biased region" description="Acidic residues" evidence="2">
    <location>
        <begin position="620"/>
        <end position="642"/>
    </location>
</feature>
<feature type="compositionally biased region" description="Acidic residues" evidence="2">
    <location>
        <begin position="738"/>
        <end position="764"/>
    </location>
</feature>
<keyword evidence="1" id="KW-0175">Coiled coil</keyword>
<organism evidence="3 4">
    <name type="scientific">Fusarium avenaceum</name>
    <dbReference type="NCBI Taxonomy" id="40199"/>
    <lineage>
        <taxon>Eukaryota</taxon>
        <taxon>Fungi</taxon>
        <taxon>Dikarya</taxon>
        <taxon>Ascomycota</taxon>
        <taxon>Pezizomycotina</taxon>
        <taxon>Sordariomycetes</taxon>
        <taxon>Hypocreomycetidae</taxon>
        <taxon>Hypocreales</taxon>
        <taxon>Nectriaceae</taxon>
        <taxon>Fusarium</taxon>
        <taxon>Fusarium tricinctum species complex</taxon>
    </lineage>
</organism>
<feature type="coiled-coil region" evidence="1">
    <location>
        <begin position="554"/>
        <end position="588"/>
    </location>
</feature>
<feature type="compositionally biased region" description="Low complexity" evidence="2">
    <location>
        <begin position="361"/>
        <end position="382"/>
    </location>
</feature>
<dbReference type="EMBL" id="JAGPUO010000004">
    <property type="protein sequence ID" value="KAG5663267.1"/>
    <property type="molecule type" value="Genomic_DNA"/>
</dbReference>
<proteinExistence type="predicted"/>
<feature type="compositionally biased region" description="Polar residues" evidence="2">
    <location>
        <begin position="220"/>
        <end position="230"/>
    </location>
</feature>
<dbReference type="Proteomes" id="UP000782241">
    <property type="component" value="Unassembled WGS sequence"/>
</dbReference>
<accession>A0A9P7HEE9</accession>
<dbReference type="PANTHER" id="PTHR38701:SF1">
    <property type="entry name" value="UP-REGULATED DURING SEPTATION PROTEIN 1 DOMAIN-CONTAINING PROTEIN"/>
    <property type="match status" value="1"/>
</dbReference>
<feature type="compositionally biased region" description="Polar residues" evidence="2">
    <location>
        <begin position="67"/>
        <end position="79"/>
    </location>
</feature>
<feature type="region of interest" description="Disordered" evidence="2">
    <location>
        <begin position="35"/>
        <end position="496"/>
    </location>
</feature>
<evidence type="ECO:0000313" key="3">
    <source>
        <dbReference type="EMBL" id="KAG5663267.1"/>
    </source>
</evidence>
<comment type="caution">
    <text evidence="3">The sequence shown here is derived from an EMBL/GenBank/DDBJ whole genome shotgun (WGS) entry which is preliminary data.</text>
</comment>
<feature type="compositionally biased region" description="Acidic residues" evidence="2">
    <location>
        <begin position="508"/>
        <end position="526"/>
    </location>
</feature>
<feature type="region of interest" description="Disordered" evidence="2">
    <location>
        <begin position="620"/>
        <end position="660"/>
    </location>
</feature>
<protein>
    <submittedName>
        <fullName evidence="3">Uncharacterized protein</fullName>
    </submittedName>
</protein>
<sequence length="795" mass="85350">MFTAAFALRVVAQYNLRGGPLKPILLPLRHTANESSPLRPATSHLSLNQQSRIVSDNPTPVVDRMRTLNTINSSSSRPTSPGLAVSQPQPHTRRSAASPNDKLVTSSKPLPKIRSRTPTSLQVQARPRFPSAGDNRTSPSLGFHDTNKQHVLSVTATIPSTRSTSSSSAPPTSKMAPGETRHRPPQLSAAAAKTAGRTPLTPKIASTPKGPAIGAPSLVRRSTQGLSTGTPYRDDNAVTPRSGSRQGGRNNSNSSTPGGTPNLDRDGWDPRASSSSAGRQSLPRAESPADPDAKFFRASDGPVPSQTSSRPSLGSQKASTSFFHASKVSSELKRANTPSAAAPEPPSSKFFYANGVDLELKPNSANSSSSRLQSKRPSTSSSANEPSNPSLPSRPHSPIKLAQPAPSILRNNGLTNRPQVASPPQIASPPPLAPAASIVAKRRVSIESAPKKQRGHARTGSVPSFDHSHSPRLPMSPARRPFEYGSPPSSPGTTQPALTMASILQIAEDFDDEEEEEAESKDEEAQPDLQSPTKSSHGEPVNDLVANARRERKVQDLEITNASLEAINRTLERQLRKQQAEIRRFRRLSRSGRLSAVASAASSRVPSAALADIPISLSDLSEEDDSAPPSEDEEHDSLDESDASMTDSVSAYDAIDPNDEKAIEKAMSRRKRDEDRLQLDLSKHRESLVGSQKINQSIKRCLNWTEVLIKEGQKALEYKVRVTDVEFGGQILAPAGGVEDEDEDEDEDEEDEEDGLSGVDDLETDPGSAVLEPPLPWEKGSQDRDSGIELQPDSN</sequence>
<keyword evidence="4" id="KW-1185">Reference proteome</keyword>
<feature type="region of interest" description="Disordered" evidence="2">
    <location>
        <begin position="508"/>
        <end position="550"/>
    </location>
</feature>
<feature type="compositionally biased region" description="Polar residues" evidence="2">
    <location>
        <begin position="43"/>
        <end position="58"/>
    </location>
</feature>
<reference evidence="3" key="1">
    <citation type="submission" date="2021-04" db="EMBL/GenBank/DDBJ databases">
        <title>Draft genome of Fusarium avenaceum strain F156N33, isolated from an atmospheric sample in Virginia.</title>
        <authorList>
            <person name="Yang S."/>
            <person name="Vinatzer B.A."/>
            <person name="Coleman J."/>
        </authorList>
    </citation>
    <scope>NUCLEOTIDE SEQUENCE</scope>
    <source>
        <strain evidence="3">F156N33</strain>
    </source>
</reference>
<name>A0A9P7HEE9_9HYPO</name>
<feature type="compositionally biased region" description="Low complexity" evidence="2">
    <location>
        <begin position="241"/>
        <end position="255"/>
    </location>
</feature>
<gene>
    <name evidence="3" type="ORF">KAF25_001203</name>
</gene>
<feature type="compositionally biased region" description="Polar residues" evidence="2">
    <location>
        <begin position="304"/>
        <end position="329"/>
    </location>
</feature>
<evidence type="ECO:0000313" key="4">
    <source>
        <dbReference type="Proteomes" id="UP000782241"/>
    </source>
</evidence>